<keyword evidence="6" id="KW-1185">Reference proteome</keyword>
<feature type="region of interest" description="Disordered" evidence="3">
    <location>
        <begin position="465"/>
        <end position="487"/>
    </location>
</feature>
<proteinExistence type="inferred from homology"/>
<accession>A0A7K8XHQ1</accession>
<name>A0A7K8XHQ1_9PICI</name>
<dbReference type="PROSITE" id="PS51651">
    <property type="entry name" value="DOCKER"/>
    <property type="match status" value="1"/>
</dbReference>
<feature type="compositionally biased region" description="Polar residues" evidence="3">
    <location>
        <begin position="528"/>
        <end position="548"/>
    </location>
</feature>
<dbReference type="FunFam" id="1.20.58.740:FF:000004">
    <property type="entry name" value="Dedicator of cytokinesis protein 1"/>
    <property type="match status" value="1"/>
</dbReference>
<dbReference type="PANTHER" id="PTHR45653:SF1">
    <property type="entry name" value="DEDICATOR OF CYTOKINESIS PROTEIN 1"/>
    <property type="match status" value="1"/>
</dbReference>
<feature type="region of interest" description="Disordered" evidence="3">
    <location>
        <begin position="334"/>
        <end position="422"/>
    </location>
</feature>
<dbReference type="AlphaFoldDB" id="A0A7K8XHQ1"/>
<feature type="compositionally biased region" description="Low complexity" evidence="3">
    <location>
        <begin position="352"/>
        <end position="377"/>
    </location>
</feature>
<evidence type="ECO:0000256" key="3">
    <source>
        <dbReference type="SAM" id="MobiDB-lite"/>
    </source>
</evidence>
<protein>
    <submittedName>
        <fullName evidence="5">DOCK1 protein</fullName>
    </submittedName>
</protein>
<dbReference type="InterPro" id="IPR026791">
    <property type="entry name" value="DOCK"/>
</dbReference>
<evidence type="ECO:0000259" key="4">
    <source>
        <dbReference type="PROSITE" id="PS51651"/>
    </source>
</evidence>
<gene>
    <name evidence="5" type="primary">Dock1_1</name>
    <name evidence="5" type="ORF">EUBBOU_R06347</name>
</gene>
<feature type="non-terminal residue" evidence="5">
    <location>
        <position position="1"/>
    </location>
</feature>
<dbReference type="Pfam" id="PF20421">
    <property type="entry name" value="DHR-2_Lobe_C"/>
    <property type="match status" value="1"/>
</dbReference>
<dbReference type="InterPro" id="IPR043161">
    <property type="entry name" value="DOCK_C_lobe_A"/>
</dbReference>
<dbReference type="InterPro" id="IPR027357">
    <property type="entry name" value="DOCKER_dom"/>
</dbReference>
<feature type="compositionally biased region" description="Pro residues" evidence="3">
    <location>
        <begin position="472"/>
        <end position="485"/>
    </location>
</feature>
<evidence type="ECO:0000313" key="5">
    <source>
        <dbReference type="EMBL" id="NXF90038.1"/>
    </source>
</evidence>
<dbReference type="InterPro" id="IPR046770">
    <property type="entry name" value="DOCKER_Lobe_B"/>
</dbReference>
<comment type="similarity">
    <text evidence="2">Belongs to the DOCK family.</text>
</comment>
<organism evidence="5 6">
    <name type="scientific">Eubucco bourcierii</name>
    <name type="common">red-headed barbet</name>
    <dbReference type="NCBI Taxonomy" id="91767"/>
    <lineage>
        <taxon>Eukaryota</taxon>
        <taxon>Metazoa</taxon>
        <taxon>Chordata</taxon>
        <taxon>Craniata</taxon>
        <taxon>Vertebrata</taxon>
        <taxon>Euteleostomi</taxon>
        <taxon>Archelosauria</taxon>
        <taxon>Archosauria</taxon>
        <taxon>Dinosauria</taxon>
        <taxon>Saurischia</taxon>
        <taxon>Theropoda</taxon>
        <taxon>Coelurosauria</taxon>
        <taxon>Aves</taxon>
        <taxon>Neognathae</taxon>
        <taxon>Neoaves</taxon>
        <taxon>Telluraves</taxon>
        <taxon>Coraciimorphae</taxon>
        <taxon>Piciformes</taxon>
        <taxon>Ramphastidae</taxon>
        <taxon>Eubucco</taxon>
    </lineage>
</organism>
<dbReference type="Pfam" id="PF06920">
    <property type="entry name" value="DHR-2_Lobe_A"/>
    <property type="match status" value="1"/>
</dbReference>
<evidence type="ECO:0000313" key="6">
    <source>
        <dbReference type="Proteomes" id="UP000583613"/>
    </source>
</evidence>
<dbReference type="EMBL" id="VWZE01010078">
    <property type="protein sequence ID" value="NXF90038.1"/>
    <property type="molecule type" value="Genomic_DNA"/>
</dbReference>
<feature type="non-terminal residue" evidence="5">
    <location>
        <position position="548"/>
    </location>
</feature>
<dbReference type="InterPro" id="IPR046773">
    <property type="entry name" value="DOCKER_Lobe_C"/>
</dbReference>
<dbReference type="InterPro" id="IPR043162">
    <property type="entry name" value="DOCK_C_lobe_C"/>
</dbReference>
<dbReference type="Pfam" id="PF20422">
    <property type="entry name" value="DHR-2_Lobe_B"/>
    <property type="match status" value="1"/>
</dbReference>
<dbReference type="GO" id="GO:0005737">
    <property type="term" value="C:cytoplasm"/>
    <property type="evidence" value="ECO:0007669"/>
    <property type="project" value="TreeGrafter"/>
</dbReference>
<evidence type="ECO:0000256" key="2">
    <source>
        <dbReference type="PROSITE-ProRule" id="PRU00984"/>
    </source>
</evidence>
<sequence length="548" mass="63004">QMWEEAIALGKELAEQYENEMFDYEQLSELLRKQAQFYENIVKVIRPKPDYFAVGYYGQGFPTFIRNKVFIYRGKEYERREDFEARLLTQFPNAEKMKTTSPPGDDIKNSSGQYIQCFTVKPKLDLPSKFHRPVSEQIVSFYRVNEVQRFEYSRPVRKGEKNPDNEFANMWIERTIYVTAYKLPGILRWFEVKSVFMVEISPLENAIETMQLTNDKINNMVQQHLNDPNLPINPLSMLLNGIVDPAVMGGFTNYEKAFFTEKYIHEHPEDHDKIEKLKDLIAWQIPFLAEGIRIHGEKVTEALRPFHERMEACFRQLKDKVEKQYGARAVISSVDERRGSRPRSMVRSFTMPSSSRPLSVASVSSISSDSTPSRPGSDGFVLEPLLPKKMHSRSQDKLDKDDLDKDKKEKKKEKRNSKHQEIFDKEFKSADISLQQSEAVILSETISPLRPQRPKSQVINVMSSERRFSVSPSPPSSQMTPPPITPRTKLAFSLQTNLELNGMSNSEIPDVPPPLPLKGSMADYGNLMESQDLISPTTSPPAHQRVSP</sequence>
<feature type="region of interest" description="Disordered" evidence="3">
    <location>
        <begin position="501"/>
        <end position="548"/>
    </location>
</feature>
<dbReference type="Gene3D" id="1.20.58.740">
    <property type="match status" value="1"/>
</dbReference>
<feature type="domain" description="DOCKER" evidence="4">
    <location>
        <begin position="1"/>
        <end position="330"/>
    </location>
</feature>
<dbReference type="GO" id="GO:0016477">
    <property type="term" value="P:cell migration"/>
    <property type="evidence" value="ECO:0007669"/>
    <property type="project" value="TreeGrafter"/>
</dbReference>
<dbReference type="InterPro" id="IPR046769">
    <property type="entry name" value="DOCKER_Lobe_A"/>
</dbReference>
<dbReference type="GO" id="GO:0031267">
    <property type="term" value="F:small GTPase binding"/>
    <property type="evidence" value="ECO:0007669"/>
    <property type="project" value="TreeGrafter"/>
</dbReference>
<dbReference type="GO" id="GO:0005085">
    <property type="term" value="F:guanyl-nucleotide exchange factor activity"/>
    <property type="evidence" value="ECO:0007669"/>
    <property type="project" value="UniProtKB-KW"/>
</dbReference>
<dbReference type="GO" id="GO:0007520">
    <property type="term" value="P:myoblast fusion"/>
    <property type="evidence" value="ECO:0007669"/>
    <property type="project" value="TreeGrafter"/>
</dbReference>
<dbReference type="OrthoDB" id="18896at2759"/>
<reference evidence="5 6" key="1">
    <citation type="submission" date="2019-09" db="EMBL/GenBank/DDBJ databases">
        <title>Bird 10,000 Genomes (B10K) Project - Family phase.</title>
        <authorList>
            <person name="Zhang G."/>
        </authorList>
    </citation>
    <scope>NUCLEOTIDE SEQUENCE [LARGE SCALE GENOMIC DNA]</scope>
    <source>
        <strain evidence="5">B10K-DU-001-04</strain>
        <tissue evidence="5">Muscle</tissue>
    </source>
</reference>
<dbReference type="Gene3D" id="1.25.40.410">
    <property type="match status" value="1"/>
</dbReference>
<feature type="compositionally biased region" description="Basic residues" evidence="3">
    <location>
        <begin position="408"/>
        <end position="417"/>
    </location>
</feature>
<evidence type="ECO:0000256" key="1">
    <source>
        <dbReference type="ARBA" id="ARBA00022658"/>
    </source>
</evidence>
<keyword evidence="1" id="KW-0344">Guanine-nucleotide releasing factor</keyword>
<dbReference type="PANTHER" id="PTHR45653">
    <property type="entry name" value="DEDICATOR OF CYTOKINESIS"/>
    <property type="match status" value="1"/>
</dbReference>
<dbReference type="GO" id="GO:0005886">
    <property type="term" value="C:plasma membrane"/>
    <property type="evidence" value="ECO:0007669"/>
    <property type="project" value="TreeGrafter"/>
</dbReference>
<dbReference type="Proteomes" id="UP000583613">
    <property type="component" value="Unassembled WGS sequence"/>
</dbReference>
<feature type="compositionally biased region" description="Basic and acidic residues" evidence="3">
    <location>
        <begin position="393"/>
        <end position="407"/>
    </location>
</feature>
<comment type="caution">
    <text evidence="5">The sequence shown here is derived from an EMBL/GenBank/DDBJ whole genome shotgun (WGS) entry which is preliminary data.</text>
</comment>
<dbReference type="GO" id="GO:0007264">
    <property type="term" value="P:small GTPase-mediated signal transduction"/>
    <property type="evidence" value="ECO:0007669"/>
    <property type="project" value="InterPro"/>
</dbReference>